<comment type="caution">
    <text evidence="2">The sequence shown here is derived from an EMBL/GenBank/DDBJ whole genome shotgun (WGS) entry which is preliminary data.</text>
</comment>
<evidence type="ECO:0000256" key="1">
    <source>
        <dbReference type="SAM" id="MobiDB-lite"/>
    </source>
</evidence>
<feature type="region of interest" description="Disordered" evidence="1">
    <location>
        <begin position="1"/>
        <end position="33"/>
    </location>
</feature>
<feature type="compositionally biased region" description="Low complexity" evidence="1">
    <location>
        <begin position="15"/>
        <end position="28"/>
    </location>
</feature>
<evidence type="ECO:0000313" key="3">
    <source>
        <dbReference type="Proteomes" id="UP000663866"/>
    </source>
</evidence>
<dbReference type="Proteomes" id="UP000663866">
    <property type="component" value="Unassembled WGS sequence"/>
</dbReference>
<feature type="compositionally biased region" description="Acidic residues" evidence="1">
    <location>
        <begin position="1"/>
        <end position="14"/>
    </location>
</feature>
<protein>
    <submittedName>
        <fullName evidence="2">Uncharacterized protein</fullName>
    </submittedName>
</protein>
<keyword evidence="3" id="KW-1185">Reference proteome</keyword>
<gene>
    <name evidence="2" type="ORF">OVN521_LOCUS24835</name>
</gene>
<sequence length="124" mass="14133">MEPFENDESDDDSNDSSTSQNSDGSDFSFDPDELADDLDELEILSEYSTGNEMDVNSISQSHLGQGGFTSISSNDENHYQVAIYIYSDQKSKIEYIKLKEIFKEIRKFQEYLKLSIEKLGEGVY</sequence>
<name>A0A819ZJ28_9BILA</name>
<evidence type="ECO:0000313" key="2">
    <source>
        <dbReference type="EMBL" id="CAF4173311.1"/>
    </source>
</evidence>
<organism evidence="2 3">
    <name type="scientific">Rotaria magnacalcarata</name>
    <dbReference type="NCBI Taxonomy" id="392030"/>
    <lineage>
        <taxon>Eukaryota</taxon>
        <taxon>Metazoa</taxon>
        <taxon>Spiralia</taxon>
        <taxon>Gnathifera</taxon>
        <taxon>Rotifera</taxon>
        <taxon>Eurotatoria</taxon>
        <taxon>Bdelloidea</taxon>
        <taxon>Philodinida</taxon>
        <taxon>Philodinidae</taxon>
        <taxon>Rotaria</taxon>
    </lineage>
</organism>
<dbReference type="EMBL" id="CAJOBG010006022">
    <property type="protein sequence ID" value="CAF4173311.1"/>
    <property type="molecule type" value="Genomic_DNA"/>
</dbReference>
<proteinExistence type="predicted"/>
<dbReference type="AlphaFoldDB" id="A0A819ZJ28"/>
<accession>A0A819ZJ28</accession>
<reference evidence="2" key="1">
    <citation type="submission" date="2021-02" db="EMBL/GenBank/DDBJ databases">
        <authorList>
            <person name="Nowell W R."/>
        </authorList>
    </citation>
    <scope>NUCLEOTIDE SEQUENCE</scope>
</reference>